<name>A0A317PEP9_9HYPH</name>
<keyword evidence="5" id="KW-0479">Metal-binding</keyword>
<evidence type="ECO:0000256" key="1">
    <source>
        <dbReference type="ARBA" id="ARBA00010638"/>
    </source>
</evidence>
<evidence type="ECO:0000256" key="5">
    <source>
        <dbReference type="RuleBase" id="RU361279"/>
    </source>
</evidence>
<dbReference type="RefSeq" id="WP_110034269.1">
    <property type="nucleotide sequence ID" value="NZ_QGTR01000007.1"/>
</dbReference>
<dbReference type="Pfam" id="PF01812">
    <property type="entry name" value="5-FTHF_cyc-lig"/>
    <property type="match status" value="1"/>
</dbReference>
<comment type="caution">
    <text evidence="6">The sequence shown here is derived from an EMBL/GenBank/DDBJ whole genome shotgun (WGS) entry which is preliminary data.</text>
</comment>
<dbReference type="AlphaFoldDB" id="A0A317PEP9"/>
<dbReference type="GO" id="GO:0046872">
    <property type="term" value="F:metal ion binding"/>
    <property type="evidence" value="ECO:0007669"/>
    <property type="project" value="UniProtKB-KW"/>
</dbReference>
<dbReference type="NCBIfam" id="TIGR02727">
    <property type="entry name" value="MTHFS_bact"/>
    <property type="match status" value="1"/>
</dbReference>
<dbReference type="PIRSF" id="PIRSF006806">
    <property type="entry name" value="FTHF_cligase"/>
    <property type="match status" value="1"/>
</dbReference>
<accession>A0A317PEP9</accession>
<dbReference type="GO" id="GO:0030272">
    <property type="term" value="F:5-formyltetrahydrofolate cyclo-ligase activity"/>
    <property type="evidence" value="ECO:0007669"/>
    <property type="project" value="UniProtKB-EC"/>
</dbReference>
<dbReference type="PANTHER" id="PTHR23407:SF1">
    <property type="entry name" value="5-FORMYLTETRAHYDROFOLATE CYCLO-LIGASE"/>
    <property type="match status" value="1"/>
</dbReference>
<keyword evidence="5" id="KW-0460">Magnesium</keyword>
<organism evidence="6 7">
    <name type="scientific">Hoeflea marina</name>
    <dbReference type="NCBI Taxonomy" id="274592"/>
    <lineage>
        <taxon>Bacteria</taxon>
        <taxon>Pseudomonadati</taxon>
        <taxon>Pseudomonadota</taxon>
        <taxon>Alphaproteobacteria</taxon>
        <taxon>Hyphomicrobiales</taxon>
        <taxon>Rhizobiaceae</taxon>
        <taxon>Hoeflea</taxon>
    </lineage>
</organism>
<dbReference type="PANTHER" id="PTHR23407">
    <property type="entry name" value="ATPASE INHIBITOR/5-FORMYLTETRAHYDROFOLATE CYCLO-LIGASE"/>
    <property type="match status" value="1"/>
</dbReference>
<dbReference type="Proteomes" id="UP000246352">
    <property type="component" value="Unassembled WGS sequence"/>
</dbReference>
<proteinExistence type="inferred from homology"/>
<dbReference type="GO" id="GO:0035999">
    <property type="term" value="P:tetrahydrofolate interconversion"/>
    <property type="evidence" value="ECO:0007669"/>
    <property type="project" value="TreeGrafter"/>
</dbReference>
<evidence type="ECO:0000256" key="4">
    <source>
        <dbReference type="PIRSR" id="PIRSR006806-1"/>
    </source>
</evidence>
<comment type="similarity">
    <text evidence="1 5">Belongs to the 5-formyltetrahydrofolate cyclo-ligase family.</text>
</comment>
<evidence type="ECO:0000313" key="6">
    <source>
        <dbReference type="EMBL" id="PWV97204.1"/>
    </source>
</evidence>
<dbReference type="InterPro" id="IPR002698">
    <property type="entry name" value="FTHF_cligase"/>
</dbReference>
<feature type="binding site" evidence="4">
    <location>
        <position position="71"/>
    </location>
    <ligand>
        <name>substrate</name>
    </ligand>
</feature>
<dbReference type="GO" id="GO:0005524">
    <property type="term" value="F:ATP binding"/>
    <property type="evidence" value="ECO:0007669"/>
    <property type="project" value="UniProtKB-KW"/>
</dbReference>
<dbReference type="EC" id="6.3.3.2" evidence="5"/>
<dbReference type="InterPro" id="IPR024185">
    <property type="entry name" value="FTHF_cligase-like_sf"/>
</dbReference>
<keyword evidence="2 5" id="KW-0547">Nucleotide-binding</keyword>
<comment type="cofactor">
    <cofactor evidence="5">
        <name>Mg(2+)</name>
        <dbReference type="ChEBI" id="CHEBI:18420"/>
    </cofactor>
</comment>
<protein>
    <recommendedName>
        <fullName evidence="5">5-formyltetrahydrofolate cyclo-ligase</fullName>
        <ecNumber evidence="5">6.3.3.2</ecNumber>
    </recommendedName>
</protein>
<evidence type="ECO:0000256" key="3">
    <source>
        <dbReference type="ARBA" id="ARBA00022840"/>
    </source>
</evidence>
<dbReference type="InterPro" id="IPR037171">
    <property type="entry name" value="NagB/RpiA_transferase-like"/>
</dbReference>
<dbReference type="SUPFAM" id="SSF100950">
    <property type="entry name" value="NagB/RpiA/CoA transferase-like"/>
    <property type="match status" value="1"/>
</dbReference>
<evidence type="ECO:0000313" key="7">
    <source>
        <dbReference type="Proteomes" id="UP000246352"/>
    </source>
</evidence>
<comment type="catalytic activity">
    <reaction evidence="5">
        <text>(6S)-5-formyl-5,6,7,8-tetrahydrofolate + ATP = (6R)-5,10-methenyltetrahydrofolate + ADP + phosphate</text>
        <dbReference type="Rhea" id="RHEA:10488"/>
        <dbReference type="ChEBI" id="CHEBI:30616"/>
        <dbReference type="ChEBI" id="CHEBI:43474"/>
        <dbReference type="ChEBI" id="CHEBI:57455"/>
        <dbReference type="ChEBI" id="CHEBI:57457"/>
        <dbReference type="ChEBI" id="CHEBI:456216"/>
        <dbReference type="EC" id="6.3.3.2"/>
    </reaction>
</comment>
<sequence>MEPVTAHDGSAEHRQQVMRWRKLERARLLAVRMSVGADLRLQWSKSLVALVADSADLADRTVSFYWPFRGEPDLRPLAAIVLARGGRCALPVVVEKGKPLEFWSWQPGDALAPGVWNIPIPIIRDTVIPDIVLSPVVGFDADRYRLGYGGGFFDRTLAAMAASPLVIGVGYDLARMDTIHPLPHDIAMSLIVTESGVRPIPAGRQNG</sequence>
<dbReference type="GO" id="GO:0009396">
    <property type="term" value="P:folic acid-containing compound biosynthetic process"/>
    <property type="evidence" value="ECO:0007669"/>
    <property type="project" value="TreeGrafter"/>
</dbReference>
<dbReference type="EMBL" id="QGTR01000007">
    <property type="protein sequence ID" value="PWV97204.1"/>
    <property type="molecule type" value="Genomic_DNA"/>
</dbReference>
<keyword evidence="3 5" id="KW-0067">ATP-binding</keyword>
<dbReference type="OrthoDB" id="9801938at2"/>
<gene>
    <name evidence="6" type="ORF">DFR52_107116</name>
</gene>
<dbReference type="Gene3D" id="3.40.50.10420">
    <property type="entry name" value="NagB/RpiA/CoA transferase-like"/>
    <property type="match status" value="1"/>
</dbReference>
<evidence type="ECO:0000256" key="2">
    <source>
        <dbReference type="ARBA" id="ARBA00022741"/>
    </source>
</evidence>
<reference evidence="6 7" key="1">
    <citation type="submission" date="2018-05" db="EMBL/GenBank/DDBJ databases">
        <title>Genomic Encyclopedia of Type Strains, Phase IV (KMG-IV): sequencing the most valuable type-strain genomes for metagenomic binning, comparative biology and taxonomic classification.</title>
        <authorList>
            <person name="Goeker M."/>
        </authorList>
    </citation>
    <scope>NUCLEOTIDE SEQUENCE [LARGE SCALE GENOMIC DNA]</scope>
    <source>
        <strain evidence="6 7">DSM 16791</strain>
    </source>
</reference>
<keyword evidence="7" id="KW-1185">Reference proteome</keyword>